<evidence type="ECO:0000313" key="1">
    <source>
        <dbReference type="EMBL" id="RMX51507.1"/>
    </source>
</evidence>
<dbReference type="AlphaFoldDB" id="A0A3M6UCT3"/>
<sequence length="214" mass="24426">MKYTGEKKTDRGNTAHLNNHRHKIVEGEQLSPGERVWIPDLRTEGLVVKNLGNPRSVTIGTPKSTTRGNRLLLRKLEPRLFSRQTSKSNEPLNRCSRMVKRSQEVVRENPLEPPAPAELRGLDTTSCVISTQQNYCSTCSARWTVIRKTVAENFSLFREHELANSGHQVKAKEKESRVKGYRKRKKASHINALREADEEFLWRSCELGKHSAQA</sequence>
<dbReference type="Proteomes" id="UP000275408">
    <property type="component" value="Unassembled WGS sequence"/>
</dbReference>
<organism evidence="1 2">
    <name type="scientific">Pocillopora damicornis</name>
    <name type="common">Cauliflower coral</name>
    <name type="synonym">Millepora damicornis</name>
    <dbReference type="NCBI Taxonomy" id="46731"/>
    <lineage>
        <taxon>Eukaryota</taxon>
        <taxon>Metazoa</taxon>
        <taxon>Cnidaria</taxon>
        <taxon>Anthozoa</taxon>
        <taxon>Hexacorallia</taxon>
        <taxon>Scleractinia</taxon>
        <taxon>Astrocoeniina</taxon>
        <taxon>Pocilloporidae</taxon>
        <taxon>Pocillopora</taxon>
    </lineage>
</organism>
<reference evidence="1 2" key="1">
    <citation type="journal article" date="2018" name="Sci. Rep.">
        <title>Comparative analysis of the Pocillopora damicornis genome highlights role of immune system in coral evolution.</title>
        <authorList>
            <person name="Cunning R."/>
            <person name="Bay R.A."/>
            <person name="Gillette P."/>
            <person name="Baker A.C."/>
            <person name="Traylor-Knowles N."/>
        </authorList>
    </citation>
    <scope>NUCLEOTIDE SEQUENCE [LARGE SCALE GENOMIC DNA]</scope>
    <source>
        <strain evidence="1">RSMAS</strain>
        <tissue evidence="1">Whole animal</tissue>
    </source>
</reference>
<name>A0A3M6UCT3_POCDA</name>
<gene>
    <name evidence="1" type="ORF">pdam_00014837</name>
</gene>
<dbReference type="EMBL" id="RCHS01001764">
    <property type="protein sequence ID" value="RMX51507.1"/>
    <property type="molecule type" value="Genomic_DNA"/>
</dbReference>
<comment type="caution">
    <text evidence="1">The sequence shown here is derived from an EMBL/GenBank/DDBJ whole genome shotgun (WGS) entry which is preliminary data.</text>
</comment>
<accession>A0A3M6UCT3</accession>
<proteinExistence type="predicted"/>
<protein>
    <submittedName>
        <fullName evidence="1">Uncharacterized protein</fullName>
    </submittedName>
</protein>
<evidence type="ECO:0000313" key="2">
    <source>
        <dbReference type="Proteomes" id="UP000275408"/>
    </source>
</evidence>
<keyword evidence="2" id="KW-1185">Reference proteome</keyword>